<proteinExistence type="predicted"/>
<evidence type="ECO:0000313" key="2">
    <source>
        <dbReference type="Proteomes" id="UP000439550"/>
    </source>
</evidence>
<reference evidence="1 2" key="1">
    <citation type="submission" date="2019-10" db="EMBL/GenBank/DDBJ databases">
        <authorList>
            <person name="Dong K."/>
        </authorList>
    </citation>
    <scope>NUCLEOTIDE SEQUENCE [LARGE SCALE GENOMIC DNA]</scope>
    <source>
        <strain evidence="1 2">DSM 28960</strain>
    </source>
</reference>
<dbReference type="AlphaFoldDB" id="A0A7X1Z8N7"/>
<accession>A0A7X1Z8N7</accession>
<name>A0A7X1Z8N7_9LACT</name>
<comment type="caution">
    <text evidence="1">The sequence shown here is derived from an EMBL/GenBank/DDBJ whole genome shotgun (WGS) entry which is preliminary data.</text>
</comment>
<protein>
    <submittedName>
        <fullName evidence="1">Uncharacterized protein</fullName>
    </submittedName>
</protein>
<gene>
    <name evidence="1" type="ORF">GHI93_07575</name>
</gene>
<evidence type="ECO:0000313" key="1">
    <source>
        <dbReference type="EMBL" id="MQW39783.1"/>
    </source>
</evidence>
<dbReference type="EMBL" id="WITJ01000009">
    <property type="protein sequence ID" value="MQW39783.1"/>
    <property type="molecule type" value="Genomic_DNA"/>
</dbReference>
<organism evidence="1 2">
    <name type="scientific">Lactococcus hircilactis</name>
    <dbReference type="NCBI Taxonomy" id="1494462"/>
    <lineage>
        <taxon>Bacteria</taxon>
        <taxon>Bacillati</taxon>
        <taxon>Bacillota</taxon>
        <taxon>Bacilli</taxon>
        <taxon>Lactobacillales</taxon>
        <taxon>Streptococcaceae</taxon>
        <taxon>Lactococcus</taxon>
    </lineage>
</organism>
<sequence length="57" mass="6936">MVRNIFITNDNRDNISIYEKEPVYVVNFECQMSKTDERENMTLLIENFLEREKNGKY</sequence>
<dbReference type="Proteomes" id="UP000439550">
    <property type="component" value="Unassembled WGS sequence"/>
</dbReference>
<keyword evidence="2" id="KW-1185">Reference proteome</keyword>
<dbReference type="RefSeq" id="WP_153496449.1">
    <property type="nucleotide sequence ID" value="NZ_CAXYUY010000008.1"/>
</dbReference>